<name>A0A2W1MY65_9FLAO</name>
<dbReference type="Proteomes" id="UP000249248">
    <property type="component" value="Unassembled WGS sequence"/>
</dbReference>
<accession>A0A2W1MY65</accession>
<reference evidence="1 2" key="1">
    <citation type="submission" date="2018-06" db="EMBL/GenBank/DDBJ databases">
        <title>The draft genome sequence of Crocinitomix sp. SM1701.</title>
        <authorList>
            <person name="Zhang X."/>
        </authorList>
    </citation>
    <scope>NUCLEOTIDE SEQUENCE [LARGE SCALE GENOMIC DNA]</scope>
    <source>
        <strain evidence="1 2">SM1701</strain>
    </source>
</reference>
<dbReference type="EMBL" id="QKSB01000011">
    <property type="protein sequence ID" value="PZE16130.1"/>
    <property type="molecule type" value="Genomic_DNA"/>
</dbReference>
<proteinExistence type="predicted"/>
<protein>
    <submittedName>
        <fullName evidence="1">Uncharacterized protein</fullName>
    </submittedName>
</protein>
<gene>
    <name evidence="1" type="ORF">DNU06_14275</name>
</gene>
<dbReference type="AlphaFoldDB" id="A0A2W1MY65"/>
<comment type="caution">
    <text evidence="1">The sequence shown here is derived from an EMBL/GenBank/DDBJ whole genome shotgun (WGS) entry which is preliminary data.</text>
</comment>
<sequence length="69" mass="8133">MVRLSIPSTLKYQESTPICYIQKVNILGSTPVQGVSLDWKELTNLYAFKIEPYWVFCFKRREKKQALSF</sequence>
<evidence type="ECO:0000313" key="1">
    <source>
        <dbReference type="EMBL" id="PZE16130.1"/>
    </source>
</evidence>
<keyword evidence="2" id="KW-1185">Reference proteome</keyword>
<organism evidence="1 2">
    <name type="scientific">Putridiphycobacter roseus</name>
    <dbReference type="NCBI Taxonomy" id="2219161"/>
    <lineage>
        <taxon>Bacteria</taxon>
        <taxon>Pseudomonadati</taxon>
        <taxon>Bacteroidota</taxon>
        <taxon>Flavobacteriia</taxon>
        <taxon>Flavobacteriales</taxon>
        <taxon>Crocinitomicaceae</taxon>
        <taxon>Putridiphycobacter</taxon>
    </lineage>
</organism>
<evidence type="ECO:0000313" key="2">
    <source>
        <dbReference type="Proteomes" id="UP000249248"/>
    </source>
</evidence>